<dbReference type="InterPro" id="IPR036444">
    <property type="entry name" value="PLipase_A2_dom_sf"/>
</dbReference>
<dbReference type="GO" id="GO:0004623">
    <property type="term" value="F:phospholipase A2 activity"/>
    <property type="evidence" value="ECO:0007669"/>
    <property type="project" value="InterPro"/>
</dbReference>
<comment type="caution">
    <text evidence="2">The sequence shown here is derived from an EMBL/GenBank/DDBJ whole genome shotgun (WGS) entry which is preliminary data.</text>
</comment>
<dbReference type="RefSeq" id="WP_252471870.1">
    <property type="nucleotide sequence ID" value="NZ_JALBWM010000120.1"/>
</dbReference>
<dbReference type="AlphaFoldDB" id="A0A9X2ERY0"/>
<proteinExistence type="predicted"/>
<accession>A0A9X2ERY0</accession>
<evidence type="ECO:0000313" key="2">
    <source>
        <dbReference type="EMBL" id="MCO1336290.1"/>
    </source>
</evidence>
<keyword evidence="1" id="KW-0732">Signal</keyword>
<dbReference type="SUPFAM" id="SSF48619">
    <property type="entry name" value="Phospholipase A2, PLA2"/>
    <property type="match status" value="1"/>
</dbReference>
<feature type="signal peptide" evidence="1">
    <location>
        <begin position="1"/>
        <end position="17"/>
    </location>
</feature>
<dbReference type="GO" id="GO:0006644">
    <property type="term" value="P:phospholipid metabolic process"/>
    <property type="evidence" value="ECO:0007669"/>
    <property type="project" value="InterPro"/>
</dbReference>
<dbReference type="GO" id="GO:0050482">
    <property type="term" value="P:arachidonate secretion"/>
    <property type="evidence" value="ECO:0007669"/>
    <property type="project" value="InterPro"/>
</dbReference>
<feature type="chain" id="PRO_5040899943" evidence="1">
    <location>
        <begin position="18"/>
        <end position="131"/>
    </location>
</feature>
<evidence type="ECO:0000313" key="3">
    <source>
        <dbReference type="Proteomes" id="UP001139028"/>
    </source>
</evidence>
<organism evidence="2 3">
    <name type="scientific">Microbulbifer okhotskensis</name>
    <dbReference type="NCBI Taxonomy" id="2926617"/>
    <lineage>
        <taxon>Bacteria</taxon>
        <taxon>Pseudomonadati</taxon>
        <taxon>Pseudomonadota</taxon>
        <taxon>Gammaproteobacteria</taxon>
        <taxon>Cellvibrionales</taxon>
        <taxon>Microbulbiferaceae</taxon>
        <taxon>Microbulbifer</taxon>
    </lineage>
</organism>
<dbReference type="Proteomes" id="UP001139028">
    <property type="component" value="Unassembled WGS sequence"/>
</dbReference>
<sequence>MSRWWVVFFLLCAQAFAVEIKPFKTDGCSAFPDGTFNQHELWLDCCIAHDYAYWKGGSYKERKQADRALEVCVAGTGEEEVALVMLMGVRLGGTPFLPTPFRWGYGWPYLRGYEALSASELQAIQQADGDL</sequence>
<keyword evidence="3" id="KW-1185">Reference proteome</keyword>
<protein>
    <submittedName>
        <fullName evidence="2">FAD-binding oxidoreductase</fullName>
    </submittedName>
</protein>
<name>A0A9X2ERY0_9GAMM</name>
<gene>
    <name evidence="2" type="ORF">MO867_18315</name>
</gene>
<evidence type="ECO:0000256" key="1">
    <source>
        <dbReference type="SAM" id="SignalP"/>
    </source>
</evidence>
<reference evidence="2" key="1">
    <citation type="journal article" date="2022" name="Arch. Microbiol.">
        <title>Microbulbifer okhotskensis sp. nov., isolated from a deep bottom sediment of the Okhotsk Sea.</title>
        <authorList>
            <person name="Romanenko L."/>
            <person name="Kurilenko V."/>
            <person name="Otstavnykh N."/>
            <person name="Velansky P."/>
            <person name="Isaeva M."/>
            <person name="Mikhailov V."/>
        </authorList>
    </citation>
    <scope>NUCLEOTIDE SEQUENCE</scope>
    <source>
        <strain evidence="2">OS29</strain>
    </source>
</reference>
<dbReference type="EMBL" id="JALBWM010000120">
    <property type="protein sequence ID" value="MCO1336290.1"/>
    <property type="molecule type" value="Genomic_DNA"/>
</dbReference>